<reference evidence="10 11" key="1">
    <citation type="journal article" date="2013" name="Mar. Genomics">
        <title>Expression of sulfatases in Rhodopirellula baltica and the diversity of sulfatases in the genus Rhodopirellula.</title>
        <authorList>
            <person name="Wegner C.E."/>
            <person name="Richter-Heitmann T."/>
            <person name="Klindworth A."/>
            <person name="Klockow C."/>
            <person name="Richter M."/>
            <person name="Achstetter T."/>
            <person name="Glockner F.O."/>
            <person name="Harder J."/>
        </authorList>
    </citation>
    <scope>NUCLEOTIDE SEQUENCE [LARGE SCALE GENOMIC DNA]</scope>
    <source>
        <strain evidence="10 11">SM41</strain>
    </source>
</reference>
<feature type="domain" description="Glycoside hydrolase family 2 catalytic" evidence="7">
    <location>
        <begin position="330"/>
        <end position="490"/>
    </location>
</feature>
<comment type="similarity">
    <text evidence="1 4">Belongs to the glycosyl hydrolase 2 family.</text>
</comment>
<evidence type="ECO:0000256" key="2">
    <source>
        <dbReference type="ARBA" id="ARBA00022801"/>
    </source>
</evidence>
<dbReference type="Gene3D" id="2.60.120.260">
    <property type="entry name" value="Galactose-binding domain-like"/>
    <property type="match status" value="1"/>
</dbReference>
<dbReference type="InterPro" id="IPR051913">
    <property type="entry name" value="GH2_Domain-Containing"/>
</dbReference>
<dbReference type="OrthoDB" id="9762066at2"/>
<feature type="domain" description="Glycosyl hydrolases family 2 sugar binding" evidence="8">
    <location>
        <begin position="101"/>
        <end position="199"/>
    </location>
</feature>
<dbReference type="SUPFAM" id="SSF51445">
    <property type="entry name" value="(Trans)glycosidases"/>
    <property type="match status" value="1"/>
</dbReference>
<evidence type="ECO:0000259" key="6">
    <source>
        <dbReference type="Pfam" id="PF00703"/>
    </source>
</evidence>
<dbReference type="SUPFAM" id="SSF49303">
    <property type="entry name" value="beta-Galactosidase/glucuronidase domain"/>
    <property type="match status" value="1"/>
</dbReference>
<dbReference type="InterPro" id="IPR040605">
    <property type="entry name" value="Glyco_hydro2_dom5"/>
</dbReference>
<evidence type="ECO:0000256" key="5">
    <source>
        <dbReference type="SAM" id="SignalP"/>
    </source>
</evidence>
<name>M5UFY9_9BACT</name>
<sequence>MKRLVPASARCVLVCCVVSLFLQSGLSADGLPDGYPASQRRKVVLTPHWKFHRGDPDANFYGNEFDDSEWEEVSVPHTLKLTDVNLDGCDDSKFQETFHRTVGWYRRVIEVSENPTKVFLEFEGAHQVTDLWVNGEHVGQHAIGGYTPFHFDITSYVSAGENQIALRVDNRKRDDTPPDPGPYDYVKFSGLYRDVYLVETGGLRVTFAWEDFYAGVSVTTPAVDPLNGNATIAVRTTVRNESEGRKDCRVLTRVVDSDGVVVMRLADMQSIPPGEDRTFNQCGGIDEDLHLWSCDDPYLYRVNTTVWDGDTVIDCVENPLGVRSLALSKEHGVLLNGEPVDLFGSNRHQHYAFIGDAMPNSLHYKDVLQLKQKGMNIIRTAHYPQDDALLDACDRLGVLVYEEAPTWIAIGNDAWFDNLERAARRMVRNHRNHPSVIIWGAGINHRGAVPRLHYAIKQEDPTRWTASNNSAWTGEQNSGVCDLFTNMDYRGVDDWTGEEYLLAMEGKLTPESIALYGGDPLRLGLIHWTAHAYYTFHPTNKSENRMRSGMMDGFRNMALPEDESYGEPVAMRIDVDMEGRELTADGNDIVLAYTRFVDKDGKLVPGPDVDVRYVVHGPAEIVGEGEIEGANPAPVSRGAAPVLIRAGLSAGEIHVTAECEGFETVKATLTSVPFNPDCIETRARAIYDLRRLHVDMGGEGQLVQFGWQSWIGESNQPAAFEADFLGGVRATLKPASDEGITRWLGEMNVKGRDGFVMGEGVCVIDPEGFALELSGLAVGRYELTTFHHAPVSNTNSMDPNRERLKTLKIHQIPVASVVNVTTKTGSTKVTVSTGKQVPDEGPGIAVVAFEVEDSSPVEFRFQDADGERGVWLNGFILRQAR</sequence>
<keyword evidence="3 4" id="KW-0326">Glycosidase</keyword>
<dbReference type="Proteomes" id="UP000011885">
    <property type="component" value="Unassembled WGS sequence"/>
</dbReference>
<dbReference type="PANTHER" id="PTHR42732">
    <property type="entry name" value="BETA-GALACTOSIDASE"/>
    <property type="match status" value="1"/>
</dbReference>
<protein>
    <submittedName>
        <fullName evidence="10">Glycoside hydrolase family protein</fullName>
    </submittedName>
</protein>
<dbReference type="PROSITE" id="PS00719">
    <property type="entry name" value="GLYCOSYL_HYDROL_F2_1"/>
    <property type="match status" value="1"/>
</dbReference>
<dbReference type="InterPro" id="IPR023230">
    <property type="entry name" value="Glyco_hydro_2_CS"/>
</dbReference>
<dbReference type="AlphaFoldDB" id="M5UFY9"/>
<evidence type="ECO:0000256" key="3">
    <source>
        <dbReference type="ARBA" id="ARBA00023295"/>
    </source>
</evidence>
<dbReference type="PANTHER" id="PTHR42732:SF1">
    <property type="entry name" value="BETA-MANNOSIDASE"/>
    <property type="match status" value="1"/>
</dbReference>
<dbReference type="GO" id="GO:0004553">
    <property type="term" value="F:hydrolase activity, hydrolyzing O-glycosyl compounds"/>
    <property type="evidence" value="ECO:0007669"/>
    <property type="project" value="InterPro"/>
</dbReference>
<dbReference type="Pfam" id="PF02836">
    <property type="entry name" value="Glyco_hydro_2_C"/>
    <property type="match status" value="1"/>
</dbReference>
<dbReference type="InterPro" id="IPR006103">
    <property type="entry name" value="Glyco_hydro_2_cat"/>
</dbReference>
<keyword evidence="5" id="KW-0732">Signal</keyword>
<dbReference type="InterPro" id="IPR006101">
    <property type="entry name" value="Glyco_hydro_2"/>
</dbReference>
<dbReference type="Gene3D" id="3.20.20.80">
    <property type="entry name" value="Glycosidases"/>
    <property type="match status" value="1"/>
</dbReference>
<evidence type="ECO:0000256" key="4">
    <source>
        <dbReference type="RuleBase" id="RU361154"/>
    </source>
</evidence>
<dbReference type="RefSeq" id="WP_008681119.1">
    <property type="nucleotide sequence ID" value="NZ_ANOH01000247.1"/>
</dbReference>
<evidence type="ECO:0000313" key="11">
    <source>
        <dbReference type="Proteomes" id="UP000011885"/>
    </source>
</evidence>
<dbReference type="Pfam" id="PF00703">
    <property type="entry name" value="Glyco_hydro_2"/>
    <property type="match status" value="1"/>
</dbReference>
<dbReference type="InterPro" id="IPR017853">
    <property type="entry name" value="GH"/>
</dbReference>
<dbReference type="InterPro" id="IPR013783">
    <property type="entry name" value="Ig-like_fold"/>
</dbReference>
<comment type="caution">
    <text evidence="10">The sequence shown here is derived from an EMBL/GenBank/DDBJ whole genome shotgun (WGS) entry which is preliminary data.</text>
</comment>
<evidence type="ECO:0000256" key="1">
    <source>
        <dbReference type="ARBA" id="ARBA00007401"/>
    </source>
</evidence>
<evidence type="ECO:0000313" key="10">
    <source>
        <dbReference type="EMBL" id="EMI54928.1"/>
    </source>
</evidence>
<dbReference type="GO" id="GO:0005975">
    <property type="term" value="P:carbohydrate metabolic process"/>
    <property type="evidence" value="ECO:0007669"/>
    <property type="project" value="InterPro"/>
</dbReference>
<feature type="chain" id="PRO_5004073358" evidence="5">
    <location>
        <begin position="29"/>
        <end position="881"/>
    </location>
</feature>
<feature type="domain" description="Glycoside hydrolase family 2" evidence="9">
    <location>
        <begin position="573"/>
        <end position="667"/>
    </location>
</feature>
<dbReference type="InterPro" id="IPR006104">
    <property type="entry name" value="Glyco_hydro_2_N"/>
</dbReference>
<dbReference type="PATRIC" id="fig|1263870.3.peg.3851"/>
<keyword evidence="11" id="KW-1185">Reference proteome</keyword>
<dbReference type="InterPro" id="IPR006102">
    <property type="entry name" value="Ig-like_GH2"/>
</dbReference>
<dbReference type="Pfam" id="PF02837">
    <property type="entry name" value="Glyco_hydro_2_N"/>
    <property type="match status" value="1"/>
</dbReference>
<accession>M5UFY9</accession>
<dbReference type="Pfam" id="PF18565">
    <property type="entry name" value="Glyco_hydro2_C5"/>
    <property type="match status" value="1"/>
</dbReference>
<dbReference type="EMBL" id="ANOH01000247">
    <property type="protein sequence ID" value="EMI54928.1"/>
    <property type="molecule type" value="Genomic_DNA"/>
</dbReference>
<dbReference type="InterPro" id="IPR008979">
    <property type="entry name" value="Galactose-bd-like_sf"/>
</dbReference>
<feature type="signal peptide" evidence="5">
    <location>
        <begin position="1"/>
        <end position="28"/>
    </location>
</feature>
<dbReference type="Gene3D" id="2.60.40.10">
    <property type="entry name" value="Immunoglobulins"/>
    <property type="match status" value="2"/>
</dbReference>
<dbReference type="SUPFAM" id="SSF49785">
    <property type="entry name" value="Galactose-binding domain-like"/>
    <property type="match status" value="1"/>
</dbReference>
<proteinExistence type="inferred from homology"/>
<evidence type="ECO:0000259" key="8">
    <source>
        <dbReference type="Pfam" id="PF02837"/>
    </source>
</evidence>
<feature type="domain" description="Glycoside hydrolase family 2 immunoglobulin-like beta-sandwich" evidence="6">
    <location>
        <begin position="218"/>
        <end position="323"/>
    </location>
</feature>
<evidence type="ECO:0000259" key="7">
    <source>
        <dbReference type="Pfam" id="PF02836"/>
    </source>
</evidence>
<dbReference type="InterPro" id="IPR036156">
    <property type="entry name" value="Beta-gal/glucu_dom_sf"/>
</dbReference>
<organism evidence="10 11">
    <name type="scientific">Rhodopirellula sallentina SM41</name>
    <dbReference type="NCBI Taxonomy" id="1263870"/>
    <lineage>
        <taxon>Bacteria</taxon>
        <taxon>Pseudomonadati</taxon>
        <taxon>Planctomycetota</taxon>
        <taxon>Planctomycetia</taxon>
        <taxon>Pirellulales</taxon>
        <taxon>Pirellulaceae</taxon>
        <taxon>Rhodopirellula</taxon>
    </lineage>
</organism>
<keyword evidence="2 4" id="KW-0378">Hydrolase</keyword>
<evidence type="ECO:0000259" key="9">
    <source>
        <dbReference type="Pfam" id="PF18565"/>
    </source>
</evidence>
<dbReference type="PRINTS" id="PR00132">
    <property type="entry name" value="GLHYDRLASE2"/>
</dbReference>
<gene>
    <name evidence="10" type="ORF">RSSM_03632</name>
</gene>